<gene>
    <name evidence="1" type="ORF">M3D93_01575</name>
</gene>
<dbReference type="EMBL" id="JALXTC010000004">
    <property type="protein sequence ID" value="MCT2116455.1"/>
    <property type="molecule type" value="Genomic_DNA"/>
</dbReference>
<dbReference type="AlphaFoldDB" id="A0AAW5Q4D9"/>
<reference evidence="1" key="1">
    <citation type="submission" date="2022-04" db="EMBL/GenBank/DDBJ databases">
        <title>Human microbiome associated bacterial genomes.</title>
        <authorList>
            <person name="Sandstrom S."/>
            <person name="Salamzade R."/>
            <person name="Kalan L.R."/>
        </authorList>
    </citation>
    <scope>NUCLEOTIDE SEQUENCE</scope>
    <source>
        <strain evidence="1">P3-SID1762</strain>
    </source>
</reference>
<name>A0AAW5Q4D9_9ACTN</name>
<dbReference type="Proteomes" id="UP001206890">
    <property type="component" value="Unassembled WGS sequence"/>
</dbReference>
<comment type="caution">
    <text evidence="1">The sequence shown here is derived from an EMBL/GenBank/DDBJ whole genome shotgun (WGS) entry which is preliminary data.</text>
</comment>
<organism evidence="1 2">
    <name type="scientific">Dietzia cinnamea</name>
    <dbReference type="NCBI Taxonomy" id="321318"/>
    <lineage>
        <taxon>Bacteria</taxon>
        <taxon>Bacillati</taxon>
        <taxon>Actinomycetota</taxon>
        <taxon>Actinomycetes</taxon>
        <taxon>Mycobacteriales</taxon>
        <taxon>Dietziaceae</taxon>
        <taxon>Dietzia</taxon>
    </lineage>
</organism>
<evidence type="ECO:0000313" key="2">
    <source>
        <dbReference type="Proteomes" id="UP001206890"/>
    </source>
</evidence>
<proteinExistence type="predicted"/>
<evidence type="ECO:0000313" key="1">
    <source>
        <dbReference type="EMBL" id="MCT2116455.1"/>
    </source>
</evidence>
<dbReference type="RefSeq" id="WP_070719803.1">
    <property type="nucleotide sequence ID" value="NZ_JALXRO010000002.1"/>
</dbReference>
<sequence length="148" mass="15970">MKGVLGTGENSIDWTEVMDSGRIVLVDLSKAALGETSSRLLGYLLLNSFWTSALQRKSDRTFSLFVDEVQSFSSSTLPDMLSEGRKFRLSVIVAHQYLGQLDTRLRNALDGNVGTTLAFGCSASDAPEIAARFGGLLTTPRPSPPCPV</sequence>
<protein>
    <submittedName>
        <fullName evidence="1">Type IV secretory system conjugative DNA transfer family protein</fullName>
    </submittedName>
</protein>
<accession>A0AAW5Q4D9</accession>
<dbReference type="Gene3D" id="3.40.50.300">
    <property type="entry name" value="P-loop containing nucleotide triphosphate hydrolases"/>
    <property type="match status" value="1"/>
</dbReference>
<dbReference type="InterPro" id="IPR027417">
    <property type="entry name" value="P-loop_NTPase"/>
</dbReference>
<dbReference type="SUPFAM" id="SSF52540">
    <property type="entry name" value="P-loop containing nucleoside triphosphate hydrolases"/>
    <property type="match status" value="1"/>
</dbReference>